<comment type="caution">
    <text evidence="6">The sequence shown here is derived from an EMBL/GenBank/DDBJ whole genome shotgun (WGS) entry which is preliminary data.</text>
</comment>
<gene>
    <name evidence="6" type="ORF">BP5796_11173</name>
</gene>
<evidence type="ECO:0000256" key="3">
    <source>
        <dbReference type="ARBA" id="ARBA00023242"/>
    </source>
</evidence>
<dbReference type="InterPro" id="IPR001138">
    <property type="entry name" value="Zn2Cys6_DnaBD"/>
</dbReference>
<dbReference type="GO" id="GO:0006351">
    <property type="term" value="P:DNA-templated transcription"/>
    <property type="evidence" value="ECO:0007669"/>
    <property type="project" value="InterPro"/>
</dbReference>
<dbReference type="Pfam" id="PF04082">
    <property type="entry name" value="Fungal_trans"/>
    <property type="match status" value="1"/>
</dbReference>
<feature type="region of interest" description="Disordered" evidence="4">
    <location>
        <begin position="57"/>
        <end position="76"/>
    </location>
</feature>
<dbReference type="CDD" id="cd12148">
    <property type="entry name" value="fungal_TF_MHR"/>
    <property type="match status" value="1"/>
</dbReference>
<dbReference type="InterPro" id="IPR036864">
    <property type="entry name" value="Zn2-C6_fun-type_DNA-bd_sf"/>
</dbReference>
<evidence type="ECO:0000256" key="2">
    <source>
        <dbReference type="ARBA" id="ARBA00022723"/>
    </source>
</evidence>
<keyword evidence="3" id="KW-0539">Nucleus</keyword>
<feature type="domain" description="Zn(2)-C6 fungal-type" evidence="5">
    <location>
        <begin position="22"/>
        <end position="54"/>
    </location>
</feature>
<dbReference type="Pfam" id="PF00172">
    <property type="entry name" value="Zn_clus"/>
    <property type="match status" value="1"/>
</dbReference>
<dbReference type="GO" id="GO:0008270">
    <property type="term" value="F:zinc ion binding"/>
    <property type="evidence" value="ECO:0007669"/>
    <property type="project" value="InterPro"/>
</dbReference>
<dbReference type="Gene3D" id="4.10.240.10">
    <property type="entry name" value="Zn(2)-C6 fungal-type DNA-binding domain"/>
    <property type="match status" value="1"/>
</dbReference>
<dbReference type="SMART" id="SM00906">
    <property type="entry name" value="Fungal_trans"/>
    <property type="match status" value="1"/>
</dbReference>
<evidence type="ECO:0000259" key="5">
    <source>
        <dbReference type="PROSITE" id="PS50048"/>
    </source>
</evidence>
<dbReference type="PROSITE" id="PS00463">
    <property type="entry name" value="ZN2_CY6_FUNGAL_1"/>
    <property type="match status" value="1"/>
</dbReference>
<name>A0A3D8QME6_9HELO</name>
<evidence type="ECO:0000313" key="6">
    <source>
        <dbReference type="EMBL" id="RDW62871.1"/>
    </source>
</evidence>
<evidence type="ECO:0000256" key="4">
    <source>
        <dbReference type="SAM" id="MobiDB-lite"/>
    </source>
</evidence>
<keyword evidence="2" id="KW-0479">Metal-binding</keyword>
<dbReference type="SUPFAM" id="SSF57701">
    <property type="entry name" value="Zn2/Cys6 DNA-binding domain"/>
    <property type="match status" value="1"/>
</dbReference>
<feature type="region of interest" description="Disordered" evidence="4">
    <location>
        <begin position="123"/>
        <end position="147"/>
    </location>
</feature>
<feature type="region of interest" description="Disordered" evidence="4">
    <location>
        <begin position="81"/>
        <end position="101"/>
    </location>
</feature>
<dbReference type="InterPro" id="IPR007219">
    <property type="entry name" value="XnlR_reg_dom"/>
</dbReference>
<dbReference type="GO" id="GO:0003677">
    <property type="term" value="F:DNA binding"/>
    <property type="evidence" value="ECO:0007669"/>
    <property type="project" value="InterPro"/>
</dbReference>
<keyword evidence="7" id="KW-1185">Reference proteome</keyword>
<reference evidence="6 7" key="1">
    <citation type="journal article" date="2018" name="IMA Fungus">
        <title>IMA Genome-F 9: Draft genome sequence of Annulohypoxylon stygium, Aspergillus mulundensis, Berkeleyomyces basicola (syn. Thielaviopsis basicola), Ceratocystis smalleyi, two Cercospora beticola strains, Coleophoma cylindrospora, Fusarium fracticaudum, Phialophora cf. hyalina, and Morchella septimelata.</title>
        <authorList>
            <person name="Wingfield B.D."/>
            <person name="Bills G.F."/>
            <person name="Dong Y."/>
            <person name="Huang W."/>
            <person name="Nel W.J."/>
            <person name="Swalarsk-Parry B.S."/>
            <person name="Vaghefi N."/>
            <person name="Wilken P.M."/>
            <person name="An Z."/>
            <person name="de Beer Z.W."/>
            <person name="De Vos L."/>
            <person name="Chen L."/>
            <person name="Duong T.A."/>
            <person name="Gao Y."/>
            <person name="Hammerbacher A."/>
            <person name="Kikkert J.R."/>
            <person name="Li Y."/>
            <person name="Li H."/>
            <person name="Li K."/>
            <person name="Li Q."/>
            <person name="Liu X."/>
            <person name="Ma X."/>
            <person name="Naidoo K."/>
            <person name="Pethybridge S.J."/>
            <person name="Sun J."/>
            <person name="Steenkamp E.T."/>
            <person name="van der Nest M.A."/>
            <person name="van Wyk S."/>
            <person name="Wingfield M.J."/>
            <person name="Xiong C."/>
            <person name="Yue Q."/>
            <person name="Zhang X."/>
        </authorList>
    </citation>
    <scope>NUCLEOTIDE SEQUENCE [LARGE SCALE GENOMIC DNA]</scope>
    <source>
        <strain evidence="6 7">BP5796</strain>
    </source>
</reference>
<dbReference type="PANTHER" id="PTHR31001:SF49">
    <property type="entry name" value="ZN(II)2CYS6 TRANSCRIPTION FACTOR (EUROFUNG)"/>
    <property type="match status" value="1"/>
</dbReference>
<dbReference type="AlphaFoldDB" id="A0A3D8QME6"/>
<feature type="region of interest" description="Disordered" evidence="4">
    <location>
        <begin position="1"/>
        <end position="29"/>
    </location>
</feature>
<organism evidence="6 7">
    <name type="scientific">Coleophoma crateriformis</name>
    <dbReference type="NCBI Taxonomy" id="565419"/>
    <lineage>
        <taxon>Eukaryota</taxon>
        <taxon>Fungi</taxon>
        <taxon>Dikarya</taxon>
        <taxon>Ascomycota</taxon>
        <taxon>Pezizomycotina</taxon>
        <taxon>Leotiomycetes</taxon>
        <taxon>Helotiales</taxon>
        <taxon>Dermateaceae</taxon>
        <taxon>Coleophoma</taxon>
    </lineage>
</organism>
<dbReference type="PROSITE" id="PS50048">
    <property type="entry name" value="ZN2_CY6_FUNGAL_2"/>
    <property type="match status" value="1"/>
</dbReference>
<sequence>MAEPQTLSERDPSLRRNGKKKSCEPCRKGKLRCDHATPFCGRCVRRKQTTKCIYHPAPMTKPKSLPAPAPAPTPQPTLSLASGSTGVHCQQQPPAPTERPRHELGGLFRPTPNNRCPNLITLPNGDIDRAPLRGDGPPPGPTDDPCARRHRIWKESRFRRSRRYYGPTSFTAVFSEGQDEFPGRLLNIAEDERVHPARWPFDTQPLWGRRRPGAPGVRINETVKAMYNIPSKVICERLLVTFDSFYNCTMNEVMIRHAISTLWSTFGDELKEPRAPEKLATIVEVFLENEETPILDPPTDGMEWLNTFLGAKLRFESLGLLFAFFGMAYHSLQDDDPVFRDPSNNGRDRKQTAWRMVECADLCLKMCDCTDTVNEIVVALLLNLLILESNCAGDECWKLRRRHGDMVTAATTIGLHRLPDNNIEGPTAAGEYSRRLFVAVYRMDKFHSSLNGTPPLLCRLYCNFQLPLELSDEEMFLPHAQLIECINKLDMDGWKTPPSFMPISWHRALLLLSTIREEVLAFTLGVDIDVTASRIEDLQRNCYQIYAGLPEQLHYYSHDTIPKQSSGLILFGRAFLLLEYLQNRFLIERISYARGLTNAQALLDTAIEMLDTTIMFWTKRDQLMMFSSNFDWFITCYGIPAAGVICIELLKQTKIGEKGISSGVQFSRSGSIQKLTMFLGFLEWIRQTDGNYKLAGRLRTVVRRILDYVLDPPTPSVAEVGDGSGRVNGIARVDDAMDVNLDLLLSMDEVDCFDWLNTVDWTQGPWMEF</sequence>
<comment type="subcellular location">
    <subcellularLocation>
        <location evidence="1">Nucleus</location>
    </subcellularLocation>
</comment>
<evidence type="ECO:0000313" key="7">
    <source>
        <dbReference type="Proteomes" id="UP000256328"/>
    </source>
</evidence>
<feature type="compositionally biased region" description="Polar residues" evidence="4">
    <location>
        <begin position="82"/>
        <end position="92"/>
    </location>
</feature>
<dbReference type="Proteomes" id="UP000256328">
    <property type="component" value="Unassembled WGS sequence"/>
</dbReference>
<protein>
    <recommendedName>
        <fullName evidence="5">Zn(2)-C6 fungal-type domain-containing protein</fullName>
    </recommendedName>
</protein>
<dbReference type="SMART" id="SM00066">
    <property type="entry name" value="GAL4"/>
    <property type="match status" value="1"/>
</dbReference>
<dbReference type="CDD" id="cd00067">
    <property type="entry name" value="GAL4"/>
    <property type="match status" value="1"/>
</dbReference>
<dbReference type="InterPro" id="IPR050613">
    <property type="entry name" value="Sec_Metabolite_Reg"/>
</dbReference>
<dbReference type="GO" id="GO:0000981">
    <property type="term" value="F:DNA-binding transcription factor activity, RNA polymerase II-specific"/>
    <property type="evidence" value="ECO:0007669"/>
    <property type="project" value="InterPro"/>
</dbReference>
<proteinExistence type="predicted"/>
<evidence type="ECO:0000256" key="1">
    <source>
        <dbReference type="ARBA" id="ARBA00004123"/>
    </source>
</evidence>
<dbReference type="GO" id="GO:0005634">
    <property type="term" value="C:nucleus"/>
    <property type="evidence" value="ECO:0007669"/>
    <property type="project" value="UniProtKB-SubCell"/>
</dbReference>
<accession>A0A3D8QME6</accession>
<dbReference type="PANTHER" id="PTHR31001">
    <property type="entry name" value="UNCHARACTERIZED TRANSCRIPTIONAL REGULATORY PROTEIN"/>
    <property type="match status" value="1"/>
</dbReference>
<dbReference type="OrthoDB" id="4898680at2759"/>
<dbReference type="EMBL" id="PDLN01000017">
    <property type="protein sequence ID" value="RDW62871.1"/>
    <property type="molecule type" value="Genomic_DNA"/>
</dbReference>
<feature type="compositionally biased region" description="Pro residues" evidence="4">
    <location>
        <begin position="65"/>
        <end position="75"/>
    </location>
</feature>